<keyword evidence="1" id="KW-0812">Transmembrane</keyword>
<dbReference type="Proteomes" id="UP000602076">
    <property type="component" value="Unassembled WGS sequence"/>
</dbReference>
<gene>
    <name evidence="2" type="ORF">IEO70_18625</name>
</gene>
<organism evidence="2 3">
    <name type="scientific">Peribacillus faecalis</name>
    <dbReference type="NCBI Taxonomy" id="2772559"/>
    <lineage>
        <taxon>Bacteria</taxon>
        <taxon>Bacillati</taxon>
        <taxon>Bacillota</taxon>
        <taxon>Bacilli</taxon>
        <taxon>Bacillales</taxon>
        <taxon>Bacillaceae</taxon>
        <taxon>Peribacillus</taxon>
    </lineage>
</organism>
<protein>
    <submittedName>
        <fullName evidence="2">Uncharacterized protein</fullName>
    </submittedName>
</protein>
<dbReference type="EMBL" id="JACXSI010000066">
    <property type="protein sequence ID" value="MBD3110345.1"/>
    <property type="molecule type" value="Genomic_DNA"/>
</dbReference>
<name>A0A927HC11_9BACI</name>
<keyword evidence="1" id="KW-0472">Membrane</keyword>
<sequence>MTEYIFDFMIVASLIIIITALNGVITNFIGTSIFGGKQKTKFSDATTNTQIGWKSVGGKKK</sequence>
<keyword evidence="3" id="KW-1185">Reference proteome</keyword>
<evidence type="ECO:0000256" key="1">
    <source>
        <dbReference type="SAM" id="Phobius"/>
    </source>
</evidence>
<comment type="caution">
    <text evidence="2">The sequence shown here is derived from an EMBL/GenBank/DDBJ whole genome shotgun (WGS) entry which is preliminary data.</text>
</comment>
<evidence type="ECO:0000313" key="2">
    <source>
        <dbReference type="EMBL" id="MBD3110345.1"/>
    </source>
</evidence>
<reference evidence="2" key="1">
    <citation type="submission" date="2020-09" db="EMBL/GenBank/DDBJ databases">
        <title>Bacillus faecalis sp. nov., a moderately halophilic bacterium isolated from cow faeces.</title>
        <authorList>
            <person name="Jiang L."/>
            <person name="Lee J."/>
        </authorList>
    </citation>
    <scope>NUCLEOTIDE SEQUENCE</scope>
    <source>
        <strain evidence="2">AGMB 02131</strain>
    </source>
</reference>
<feature type="transmembrane region" description="Helical" evidence="1">
    <location>
        <begin position="6"/>
        <end position="29"/>
    </location>
</feature>
<accession>A0A927HC11</accession>
<dbReference type="AlphaFoldDB" id="A0A927HC11"/>
<proteinExistence type="predicted"/>
<keyword evidence="1" id="KW-1133">Transmembrane helix</keyword>
<evidence type="ECO:0000313" key="3">
    <source>
        <dbReference type="Proteomes" id="UP000602076"/>
    </source>
</evidence>
<dbReference type="RefSeq" id="WP_190999875.1">
    <property type="nucleotide sequence ID" value="NZ_JACXSI010000066.1"/>
</dbReference>